<feature type="compositionally biased region" description="Pro residues" evidence="1">
    <location>
        <begin position="1"/>
        <end position="26"/>
    </location>
</feature>
<evidence type="ECO:0000256" key="1">
    <source>
        <dbReference type="SAM" id="MobiDB-lite"/>
    </source>
</evidence>
<feature type="compositionally biased region" description="Low complexity" evidence="1">
    <location>
        <begin position="426"/>
        <end position="435"/>
    </location>
</feature>
<keyword evidence="4" id="KW-1185">Reference proteome</keyword>
<gene>
    <name evidence="3" type="ORF">BU14_0458s0004</name>
</gene>
<dbReference type="EMBL" id="KV919077">
    <property type="protein sequence ID" value="OSX72204.1"/>
    <property type="molecule type" value="Genomic_DNA"/>
</dbReference>
<feature type="domain" description="U1-type" evidence="2">
    <location>
        <begin position="38"/>
        <end position="72"/>
    </location>
</feature>
<name>A0A1X6NUA8_PORUM</name>
<feature type="region of interest" description="Disordered" evidence="1">
    <location>
        <begin position="178"/>
        <end position="478"/>
    </location>
</feature>
<dbReference type="InterPro" id="IPR036236">
    <property type="entry name" value="Znf_C2H2_sf"/>
</dbReference>
<feature type="region of interest" description="Disordered" evidence="1">
    <location>
        <begin position="532"/>
        <end position="578"/>
    </location>
</feature>
<dbReference type="GO" id="GO:0003676">
    <property type="term" value="F:nucleic acid binding"/>
    <property type="evidence" value="ECO:0007669"/>
    <property type="project" value="InterPro"/>
</dbReference>
<protein>
    <recommendedName>
        <fullName evidence="2">U1-type domain-containing protein</fullName>
    </recommendedName>
</protein>
<evidence type="ECO:0000259" key="2">
    <source>
        <dbReference type="SMART" id="SM00451"/>
    </source>
</evidence>
<dbReference type="Gene3D" id="3.30.160.60">
    <property type="entry name" value="Classic Zinc Finger"/>
    <property type="match status" value="1"/>
</dbReference>
<dbReference type="Pfam" id="PF12874">
    <property type="entry name" value="zf-met"/>
    <property type="match status" value="1"/>
</dbReference>
<feature type="compositionally biased region" description="Basic and acidic residues" evidence="1">
    <location>
        <begin position="327"/>
        <end position="336"/>
    </location>
</feature>
<feature type="domain" description="U1-type" evidence="2">
    <location>
        <begin position="84"/>
        <end position="118"/>
    </location>
</feature>
<feature type="compositionally biased region" description="Basic and acidic residues" evidence="1">
    <location>
        <begin position="464"/>
        <end position="476"/>
    </location>
</feature>
<organism evidence="3 4">
    <name type="scientific">Porphyra umbilicalis</name>
    <name type="common">Purple laver</name>
    <name type="synonym">Red alga</name>
    <dbReference type="NCBI Taxonomy" id="2786"/>
    <lineage>
        <taxon>Eukaryota</taxon>
        <taxon>Rhodophyta</taxon>
        <taxon>Bangiophyceae</taxon>
        <taxon>Bangiales</taxon>
        <taxon>Bangiaceae</taxon>
        <taxon>Porphyra</taxon>
    </lineage>
</organism>
<evidence type="ECO:0000313" key="4">
    <source>
        <dbReference type="Proteomes" id="UP000218209"/>
    </source>
</evidence>
<proteinExistence type="predicted"/>
<feature type="compositionally biased region" description="Basic and acidic residues" evidence="1">
    <location>
        <begin position="552"/>
        <end position="570"/>
    </location>
</feature>
<feature type="compositionally biased region" description="Gly residues" evidence="1">
    <location>
        <begin position="369"/>
        <end position="378"/>
    </location>
</feature>
<reference evidence="3 4" key="1">
    <citation type="submission" date="2017-03" db="EMBL/GenBank/DDBJ databases">
        <title>WGS assembly of Porphyra umbilicalis.</title>
        <authorList>
            <person name="Brawley S.H."/>
            <person name="Blouin N.A."/>
            <person name="Ficko-Blean E."/>
            <person name="Wheeler G.L."/>
            <person name="Lohr M."/>
            <person name="Goodson H.V."/>
            <person name="Jenkins J.W."/>
            <person name="Blaby-Haas C.E."/>
            <person name="Helliwell K.E."/>
            <person name="Chan C."/>
            <person name="Marriage T."/>
            <person name="Bhattacharya D."/>
            <person name="Klein A.S."/>
            <person name="Badis Y."/>
            <person name="Brodie J."/>
            <person name="Cao Y."/>
            <person name="Collen J."/>
            <person name="Dittami S.M."/>
            <person name="Gachon C.M."/>
            <person name="Green B.R."/>
            <person name="Karpowicz S."/>
            <person name="Kim J.W."/>
            <person name="Kudahl U."/>
            <person name="Lin S."/>
            <person name="Michel G."/>
            <person name="Mittag M."/>
            <person name="Olson B.J."/>
            <person name="Pangilinan J."/>
            <person name="Peng Y."/>
            <person name="Qiu H."/>
            <person name="Shu S."/>
            <person name="Singer J.T."/>
            <person name="Smith A.G."/>
            <person name="Sprecher B.N."/>
            <person name="Wagner V."/>
            <person name="Wang W."/>
            <person name="Wang Z.-Y."/>
            <person name="Yan J."/>
            <person name="Yarish C."/>
            <person name="Zoeuner-Riek S."/>
            <person name="Zhuang Y."/>
            <person name="Zou Y."/>
            <person name="Lindquist E.A."/>
            <person name="Grimwood J."/>
            <person name="Barry K."/>
            <person name="Rokhsar D.S."/>
            <person name="Schmutz J."/>
            <person name="Stiller J.W."/>
            <person name="Grossman A.R."/>
            <person name="Prochnik S.E."/>
        </authorList>
    </citation>
    <scope>NUCLEOTIDE SEQUENCE [LARGE SCALE GENOMIC DNA]</scope>
    <source>
        <strain evidence="3">4086291</strain>
    </source>
</reference>
<feature type="compositionally biased region" description="Gly residues" evidence="1">
    <location>
        <begin position="279"/>
        <end position="289"/>
    </location>
</feature>
<dbReference type="GO" id="GO:0008270">
    <property type="term" value="F:zinc ion binding"/>
    <property type="evidence" value="ECO:0007669"/>
    <property type="project" value="InterPro"/>
</dbReference>
<dbReference type="InterPro" id="IPR013087">
    <property type="entry name" value="Znf_C2H2_type"/>
</dbReference>
<dbReference type="Proteomes" id="UP000218209">
    <property type="component" value="Unassembled WGS sequence"/>
</dbReference>
<accession>A0A1X6NUA8</accession>
<dbReference type="SMART" id="SM00451">
    <property type="entry name" value="ZnF_U1"/>
    <property type="match status" value="2"/>
</dbReference>
<dbReference type="SUPFAM" id="SSF57667">
    <property type="entry name" value="beta-beta-alpha zinc fingers"/>
    <property type="match status" value="2"/>
</dbReference>
<sequence length="578" mass="58403">MAAPAPPPPPPPPPPGPGRSPCPPSEPVELWWSGPDQKGVYTCHRCSMDVSGNKNWEQHLAGRPHLKRCAVLAGGPPPAASGADGRWVCPLCNTKCGTPLMLLSHVEGSTHMKNLGHHFQRRQFDAIDQVAPRLRAARVVAHEQRQDVSRFAAAIEGAVQAGRRPGEPDEELQARLARRTTGGGSTNGGRAAVGSGRGPSGEAGHSRGNRSWGGHLQTGRRLSTGACGRPGGAAHPRGGSRWCDDDGKARSGYGGDGGGPSGGGGHGRGGGEDDCHAGSGYGGGGGGPSSGARHAGGSWQDDATSPSAYGGGGGGPSGGSPRPRGGSRWDEEEHRPSAYGRSGGAPADRVVDGRGGSNWEDAGRHPASGYGGGSGGPSRGSYHGSVGNSWNDAVRAADGYGGSGGGPSRGTQGGRGGVTREDNGGPSAAAVPASSRGYRVTNASPADRAGGRDGGGSSAAGVRRRNEFSGEEDRASSVKRMWVHVGTACAVPSGTTAVPPTARVWFECAHCRSLWGSSSAFERHAVVCAASTPAGEDEEGQSEGGGAPGGREPARDGNGEGWEGRRDAGKGKRPARSR</sequence>
<feature type="compositionally biased region" description="Gly residues" evidence="1">
    <location>
        <begin position="252"/>
        <end position="268"/>
    </location>
</feature>
<dbReference type="InterPro" id="IPR003604">
    <property type="entry name" value="Matrin/U1-like-C_Znf_C2H2"/>
</dbReference>
<dbReference type="AlphaFoldDB" id="A0A1X6NUA8"/>
<evidence type="ECO:0000313" key="3">
    <source>
        <dbReference type="EMBL" id="OSX72204.1"/>
    </source>
</evidence>
<feature type="compositionally biased region" description="Gly residues" evidence="1">
    <location>
        <begin position="309"/>
        <end position="318"/>
    </location>
</feature>
<feature type="region of interest" description="Disordered" evidence="1">
    <location>
        <begin position="1"/>
        <end position="27"/>
    </location>
</feature>
<feature type="compositionally biased region" description="Gly residues" evidence="1">
    <location>
        <begin position="399"/>
        <end position="417"/>
    </location>
</feature>